<gene>
    <name evidence="1" type="primary">RvY_17353-1</name>
    <name evidence="1" type="synonym">RvY_17353.1</name>
    <name evidence="1" type="ORF">RvY_17353</name>
</gene>
<evidence type="ECO:0000313" key="1">
    <source>
        <dbReference type="EMBL" id="GAV07528.1"/>
    </source>
</evidence>
<evidence type="ECO:0000313" key="2">
    <source>
        <dbReference type="Proteomes" id="UP000186922"/>
    </source>
</evidence>
<dbReference type="Proteomes" id="UP000186922">
    <property type="component" value="Unassembled WGS sequence"/>
</dbReference>
<dbReference type="PANTHER" id="PTHR33568">
    <property type="entry name" value="DNA POLYMERASE"/>
    <property type="match status" value="1"/>
</dbReference>
<dbReference type="STRING" id="947166.A0A1D1W5R5"/>
<sequence>MEQLHNRTLQREKILRNLGYRIQFVWEYEFDRKRAGNFGYRTLTSSAAISEYPFVNKVKTYPVGGHKVIRDNFQDIRAYYGLAFIKILPPKDMWIPVLPFRTDKLISPYALRAHKGKCLNMDTAS</sequence>
<dbReference type="PANTHER" id="PTHR33568:SF3">
    <property type="entry name" value="DNA-DIRECTED DNA POLYMERASE"/>
    <property type="match status" value="1"/>
</dbReference>
<comment type="caution">
    <text evidence="1">The sequence shown here is derived from an EMBL/GenBank/DDBJ whole genome shotgun (WGS) entry which is preliminary data.</text>
</comment>
<reference evidence="1 2" key="1">
    <citation type="journal article" date="2016" name="Nat. Commun.">
        <title>Extremotolerant tardigrade genome and improved radiotolerance of human cultured cells by tardigrade-unique protein.</title>
        <authorList>
            <person name="Hashimoto T."/>
            <person name="Horikawa D.D."/>
            <person name="Saito Y."/>
            <person name="Kuwahara H."/>
            <person name="Kozuka-Hata H."/>
            <person name="Shin-I T."/>
            <person name="Minakuchi Y."/>
            <person name="Ohishi K."/>
            <person name="Motoyama A."/>
            <person name="Aizu T."/>
            <person name="Enomoto A."/>
            <person name="Kondo K."/>
            <person name="Tanaka S."/>
            <person name="Hara Y."/>
            <person name="Koshikawa S."/>
            <person name="Sagara H."/>
            <person name="Miura T."/>
            <person name="Yokobori S."/>
            <person name="Miyagawa K."/>
            <person name="Suzuki Y."/>
            <person name="Kubo T."/>
            <person name="Oyama M."/>
            <person name="Kohara Y."/>
            <person name="Fujiyama A."/>
            <person name="Arakawa K."/>
            <person name="Katayama T."/>
            <person name="Toyoda A."/>
            <person name="Kunieda T."/>
        </authorList>
    </citation>
    <scope>NUCLEOTIDE SEQUENCE [LARGE SCALE GENOMIC DNA]</scope>
    <source>
        <strain evidence="1 2">YOKOZUNA-1</strain>
    </source>
</reference>
<protein>
    <recommendedName>
        <fullName evidence="3">DNA-directed DNA polymerase</fullName>
    </recommendedName>
</protein>
<evidence type="ECO:0008006" key="3">
    <source>
        <dbReference type="Google" id="ProtNLM"/>
    </source>
</evidence>
<dbReference type="OrthoDB" id="6119432at2759"/>
<name>A0A1D1W5R5_RAMVA</name>
<organism evidence="1 2">
    <name type="scientific">Ramazzottius varieornatus</name>
    <name type="common">Water bear</name>
    <name type="synonym">Tardigrade</name>
    <dbReference type="NCBI Taxonomy" id="947166"/>
    <lineage>
        <taxon>Eukaryota</taxon>
        <taxon>Metazoa</taxon>
        <taxon>Ecdysozoa</taxon>
        <taxon>Tardigrada</taxon>
        <taxon>Eutardigrada</taxon>
        <taxon>Parachela</taxon>
        <taxon>Hypsibioidea</taxon>
        <taxon>Ramazzottiidae</taxon>
        <taxon>Ramazzottius</taxon>
    </lineage>
</organism>
<proteinExistence type="predicted"/>
<keyword evidence="2" id="KW-1185">Reference proteome</keyword>
<dbReference type="EMBL" id="BDGG01000015">
    <property type="protein sequence ID" value="GAV07528.1"/>
    <property type="molecule type" value="Genomic_DNA"/>
</dbReference>
<dbReference type="AlphaFoldDB" id="A0A1D1W5R5"/>
<accession>A0A1D1W5R5</accession>